<dbReference type="Pfam" id="PF07729">
    <property type="entry name" value="FCD"/>
    <property type="match status" value="1"/>
</dbReference>
<dbReference type="PANTHER" id="PTHR43537:SF24">
    <property type="entry name" value="GLUCONATE OPERON TRANSCRIPTIONAL REPRESSOR"/>
    <property type="match status" value="1"/>
</dbReference>
<organism evidence="4 5">
    <name type="scientific">Prauserella marina</name>
    <dbReference type="NCBI Taxonomy" id="530584"/>
    <lineage>
        <taxon>Bacteria</taxon>
        <taxon>Bacillati</taxon>
        <taxon>Actinomycetota</taxon>
        <taxon>Actinomycetes</taxon>
        <taxon>Pseudonocardiales</taxon>
        <taxon>Pseudonocardiaceae</taxon>
        <taxon>Prauserella</taxon>
    </lineage>
</organism>
<dbReference type="Proteomes" id="UP000199494">
    <property type="component" value="Unassembled WGS sequence"/>
</dbReference>
<proteinExistence type="predicted"/>
<dbReference type="RefSeq" id="WP_091799386.1">
    <property type="nucleotide sequence ID" value="NZ_CP016353.1"/>
</dbReference>
<dbReference type="Gene3D" id="1.10.10.10">
    <property type="entry name" value="Winged helix-like DNA-binding domain superfamily/Winged helix DNA-binding domain"/>
    <property type="match status" value="1"/>
</dbReference>
<dbReference type="GO" id="GO:0003700">
    <property type="term" value="F:DNA-binding transcription factor activity"/>
    <property type="evidence" value="ECO:0007669"/>
    <property type="project" value="InterPro"/>
</dbReference>
<dbReference type="KEGG" id="pmad:BAY61_05680"/>
<dbReference type="InterPro" id="IPR036388">
    <property type="entry name" value="WH-like_DNA-bd_sf"/>
</dbReference>
<gene>
    <name evidence="4" type="ORF">SAMN05421630_102143</name>
</gene>
<evidence type="ECO:0000256" key="3">
    <source>
        <dbReference type="ARBA" id="ARBA00023163"/>
    </source>
</evidence>
<dbReference type="Pfam" id="PF00392">
    <property type="entry name" value="GntR"/>
    <property type="match status" value="1"/>
</dbReference>
<evidence type="ECO:0000256" key="1">
    <source>
        <dbReference type="ARBA" id="ARBA00023015"/>
    </source>
</evidence>
<protein>
    <submittedName>
        <fullName evidence="4">DNA-binding transcriptional regulator, GntR family</fullName>
    </submittedName>
</protein>
<dbReference type="STRING" id="530584.SAMN05421630_102143"/>
<dbReference type="InterPro" id="IPR011711">
    <property type="entry name" value="GntR_C"/>
</dbReference>
<dbReference type="SUPFAM" id="SSF46785">
    <property type="entry name" value="Winged helix' DNA-binding domain"/>
    <property type="match status" value="1"/>
</dbReference>
<dbReference type="InterPro" id="IPR008920">
    <property type="entry name" value="TF_FadR/GntR_C"/>
</dbReference>
<accession>A0A222VLD0</accession>
<dbReference type="SMART" id="SM00345">
    <property type="entry name" value="HTH_GNTR"/>
    <property type="match status" value="1"/>
</dbReference>
<dbReference type="CDD" id="cd07377">
    <property type="entry name" value="WHTH_GntR"/>
    <property type="match status" value="1"/>
</dbReference>
<dbReference type="SUPFAM" id="SSF48008">
    <property type="entry name" value="GntR ligand-binding domain-like"/>
    <property type="match status" value="1"/>
</dbReference>
<keyword evidence="5" id="KW-1185">Reference proteome</keyword>
<dbReference type="InterPro" id="IPR036390">
    <property type="entry name" value="WH_DNA-bd_sf"/>
</dbReference>
<dbReference type="PROSITE" id="PS50949">
    <property type="entry name" value="HTH_GNTR"/>
    <property type="match status" value="1"/>
</dbReference>
<dbReference type="AlphaFoldDB" id="A0A222VLD0"/>
<dbReference type="EMBL" id="FMZE01000002">
    <property type="protein sequence ID" value="SDC44727.1"/>
    <property type="molecule type" value="Genomic_DNA"/>
</dbReference>
<keyword evidence="1" id="KW-0805">Transcription regulation</keyword>
<dbReference type="InterPro" id="IPR000524">
    <property type="entry name" value="Tscrpt_reg_HTH_GntR"/>
</dbReference>
<dbReference type="Gene3D" id="1.20.120.530">
    <property type="entry name" value="GntR ligand-binding domain-like"/>
    <property type="match status" value="1"/>
</dbReference>
<evidence type="ECO:0000313" key="4">
    <source>
        <dbReference type="EMBL" id="SDC44727.1"/>
    </source>
</evidence>
<reference evidence="4 5" key="1">
    <citation type="submission" date="2016-10" db="EMBL/GenBank/DDBJ databases">
        <authorList>
            <person name="de Groot N.N."/>
        </authorList>
    </citation>
    <scope>NUCLEOTIDE SEQUENCE [LARGE SCALE GENOMIC DNA]</scope>
    <source>
        <strain evidence="4 5">CGMCC 4.5506</strain>
    </source>
</reference>
<keyword evidence="3" id="KW-0804">Transcription</keyword>
<sequence length="231" mass="26059">MTGTTSSGRQKLSKSEAVYRELRDNIMAGRYVAGYRLVLDQLAREHHVSTVPVREAIRRLEAEGLVTFTRNVGAEVAGINTSDYADTMQTLAFLEGAATSLGARQLTPDRLREADELNDAMRSMLTGEFDPVRFTQLNEQFHQTLCSACPNRHLLDLLGQEWQRMSFVRRSSFTFMPSRTEASVREHDELLTLIRSDAPEAEIEWATRQHKLHTVDAYLAARNTPTAQTTS</sequence>
<dbReference type="OrthoDB" id="4084810at2"/>
<dbReference type="SMART" id="SM00895">
    <property type="entry name" value="FCD"/>
    <property type="match status" value="1"/>
</dbReference>
<evidence type="ECO:0000256" key="2">
    <source>
        <dbReference type="ARBA" id="ARBA00023125"/>
    </source>
</evidence>
<evidence type="ECO:0000313" key="5">
    <source>
        <dbReference type="Proteomes" id="UP000199494"/>
    </source>
</evidence>
<dbReference type="GO" id="GO:0003677">
    <property type="term" value="F:DNA binding"/>
    <property type="evidence" value="ECO:0007669"/>
    <property type="project" value="UniProtKB-KW"/>
</dbReference>
<keyword evidence="2 4" id="KW-0238">DNA-binding</keyword>
<name>A0A222VLD0_9PSEU</name>
<dbReference type="PANTHER" id="PTHR43537">
    <property type="entry name" value="TRANSCRIPTIONAL REGULATOR, GNTR FAMILY"/>
    <property type="match status" value="1"/>
</dbReference>